<dbReference type="Pfam" id="PF05649">
    <property type="entry name" value="Peptidase_M13_N"/>
    <property type="match status" value="1"/>
</dbReference>
<keyword evidence="5" id="KW-0479">Metal-binding</keyword>
<accession>A0A1I8P9Y3</accession>
<evidence type="ECO:0000256" key="8">
    <source>
        <dbReference type="ARBA" id="ARBA00023049"/>
    </source>
</evidence>
<protein>
    <recommendedName>
        <fullName evidence="14">Peptidase M13 C-terminal domain-containing protein</fullName>
    </recommendedName>
</protein>
<dbReference type="CDD" id="cd08662">
    <property type="entry name" value="M13"/>
    <property type="match status" value="1"/>
</dbReference>
<dbReference type="PROSITE" id="PS51885">
    <property type="entry name" value="NEPRILYSIN"/>
    <property type="match status" value="1"/>
</dbReference>
<gene>
    <name evidence="12" type="primary">106096224</name>
</gene>
<dbReference type="GO" id="GO:0046872">
    <property type="term" value="F:metal ion binding"/>
    <property type="evidence" value="ECO:0007669"/>
    <property type="project" value="UniProtKB-KW"/>
</dbReference>
<name>A0A1I8P9Y3_STOCA</name>
<dbReference type="Pfam" id="PF01431">
    <property type="entry name" value="Peptidase_M13"/>
    <property type="match status" value="1"/>
</dbReference>
<dbReference type="EnsemblMetazoa" id="SCAU006166-RA">
    <property type="protein sequence ID" value="SCAU006166-PA"/>
    <property type="gene ID" value="SCAU006166"/>
</dbReference>
<keyword evidence="9" id="KW-0732">Signal</keyword>
<evidence type="ECO:0008006" key="14">
    <source>
        <dbReference type="Google" id="ProtNLM"/>
    </source>
</evidence>
<dbReference type="PRINTS" id="PR00786">
    <property type="entry name" value="NEPRILYSIN"/>
</dbReference>
<evidence type="ECO:0000313" key="12">
    <source>
        <dbReference type="EnsemblMetazoa" id="SCAU006166-PA"/>
    </source>
</evidence>
<feature type="domain" description="Peptidase M13 N-terminal" evidence="11">
    <location>
        <begin position="60"/>
        <end position="420"/>
    </location>
</feature>
<evidence type="ECO:0000259" key="10">
    <source>
        <dbReference type="Pfam" id="PF01431"/>
    </source>
</evidence>
<evidence type="ECO:0000256" key="2">
    <source>
        <dbReference type="ARBA" id="ARBA00004401"/>
    </source>
</evidence>
<dbReference type="SUPFAM" id="SSF55486">
    <property type="entry name" value="Metalloproteases ('zincins'), catalytic domain"/>
    <property type="match status" value="1"/>
</dbReference>
<feature type="domain" description="Peptidase M13 C-terminal" evidence="10">
    <location>
        <begin position="478"/>
        <end position="685"/>
    </location>
</feature>
<keyword evidence="8" id="KW-0482">Metalloprotease</keyword>
<keyword evidence="13" id="KW-1185">Reference proteome</keyword>
<evidence type="ECO:0000313" key="13">
    <source>
        <dbReference type="Proteomes" id="UP000095300"/>
    </source>
</evidence>
<dbReference type="Gene3D" id="1.10.1380.10">
    <property type="entry name" value="Neutral endopeptidase , domain2"/>
    <property type="match status" value="1"/>
</dbReference>
<proteinExistence type="inferred from homology"/>
<keyword evidence="4" id="KW-0645">Protease</keyword>
<dbReference type="VEuPathDB" id="VectorBase:SCAU006166"/>
<evidence type="ECO:0000256" key="9">
    <source>
        <dbReference type="SAM" id="SignalP"/>
    </source>
</evidence>
<comment type="subcellular location">
    <subcellularLocation>
        <location evidence="2">Cell membrane</location>
        <topology evidence="2">Single-pass type II membrane protein</topology>
    </subcellularLocation>
</comment>
<organism evidence="12 13">
    <name type="scientific">Stomoxys calcitrans</name>
    <name type="common">Stable fly</name>
    <name type="synonym">Conops calcitrans</name>
    <dbReference type="NCBI Taxonomy" id="35570"/>
    <lineage>
        <taxon>Eukaryota</taxon>
        <taxon>Metazoa</taxon>
        <taxon>Ecdysozoa</taxon>
        <taxon>Arthropoda</taxon>
        <taxon>Hexapoda</taxon>
        <taxon>Insecta</taxon>
        <taxon>Pterygota</taxon>
        <taxon>Neoptera</taxon>
        <taxon>Endopterygota</taxon>
        <taxon>Diptera</taxon>
        <taxon>Brachycera</taxon>
        <taxon>Muscomorpha</taxon>
        <taxon>Muscoidea</taxon>
        <taxon>Muscidae</taxon>
        <taxon>Stomoxys</taxon>
    </lineage>
</organism>
<keyword evidence="6" id="KW-0378">Hydrolase</keyword>
<dbReference type="InterPro" id="IPR024079">
    <property type="entry name" value="MetalloPept_cat_dom_sf"/>
</dbReference>
<sequence>MEKLTKRIFAAYALLAVLAMCFQHGSTLSIAELKPETPVEAVRQAISQQIAKYMNLSVDPCENFYEYSCGNFAQYNPVTAENPAVGIGELLAKTMEARITQELESDDESDSDAIKNVRKFYQSCLGVQTAKQFYIDSMLEQIEELGDMPLLEGEFWNSENFDWRETVYEMIRESGLPNIFEVRVMANFHNNSENRIFVGQPVLVDRDEILARDRDNYVEAISSWFQAYLQVEDEELALQTAKEVFDFDIALAQGMLDERGGAQRFDAYFPADSYLTEGDEIHELVKDVMGEPISLDMIMVQRDYVDHTRDLLRKTPKETIANYVYYTYLYEYFFQTQGEEDHQVQEYCVAQTRKYFYKLLDNLIYRKYFTHDAENMLYDMWRQFKLAFRNILISPRLDWIQGETKRNAIEKLKYMKLKILSYEDQPEIATEIGQLELSDSHYTANIHKILLAYGEKARDLWHKPPRGVEIGVEASNTATYDPFMNVVQVPIGFMQPFYTWSSSYPAAYNFGFLGYFIAHEIVHGFDDTGRHYDAHGNARPWWDDETDRQFRQRTPCFVNQFQNLMYEGQHLAKMESQAENIADASGIRLAFEAYMNWYHKGTLKGHSMAKESLPNFSQFTHKQLFFISYGRVWCSNYDPSVVAMQLADTHTPNKLRDIGPLADYDEFAIAFNCPVGTFMNPQEKCIIY</sequence>
<dbReference type="InterPro" id="IPR018497">
    <property type="entry name" value="Peptidase_M13_C"/>
</dbReference>
<dbReference type="InterPro" id="IPR000718">
    <property type="entry name" value="Peptidase_M13"/>
</dbReference>
<dbReference type="InterPro" id="IPR008753">
    <property type="entry name" value="Peptidase_M13_N"/>
</dbReference>
<evidence type="ECO:0000259" key="11">
    <source>
        <dbReference type="Pfam" id="PF05649"/>
    </source>
</evidence>
<dbReference type="GO" id="GO:0016485">
    <property type="term" value="P:protein processing"/>
    <property type="evidence" value="ECO:0007669"/>
    <property type="project" value="TreeGrafter"/>
</dbReference>
<reference evidence="12" key="1">
    <citation type="submission" date="2020-05" db="UniProtKB">
        <authorList>
            <consortium name="EnsemblMetazoa"/>
        </authorList>
    </citation>
    <scope>IDENTIFICATION</scope>
    <source>
        <strain evidence="12">USDA</strain>
    </source>
</reference>
<feature type="signal peptide" evidence="9">
    <location>
        <begin position="1"/>
        <end position="27"/>
    </location>
</feature>
<feature type="chain" id="PRO_5009326311" description="Peptidase M13 C-terminal domain-containing protein" evidence="9">
    <location>
        <begin position="28"/>
        <end position="688"/>
    </location>
</feature>
<evidence type="ECO:0000256" key="3">
    <source>
        <dbReference type="ARBA" id="ARBA00007357"/>
    </source>
</evidence>
<dbReference type="KEGG" id="scac:106096224"/>
<comment type="cofactor">
    <cofactor evidence="1">
        <name>Zn(2+)</name>
        <dbReference type="ChEBI" id="CHEBI:29105"/>
    </cofactor>
</comment>
<keyword evidence="7" id="KW-0862">Zinc</keyword>
<comment type="similarity">
    <text evidence="3">Belongs to the peptidase M13 family.</text>
</comment>
<evidence type="ECO:0000256" key="6">
    <source>
        <dbReference type="ARBA" id="ARBA00022801"/>
    </source>
</evidence>
<dbReference type="Gene3D" id="3.40.390.10">
    <property type="entry name" value="Collagenase (Catalytic Domain)"/>
    <property type="match status" value="1"/>
</dbReference>
<dbReference type="InterPro" id="IPR042089">
    <property type="entry name" value="Peptidase_M13_dom_2"/>
</dbReference>
<dbReference type="GO" id="GO:0005886">
    <property type="term" value="C:plasma membrane"/>
    <property type="evidence" value="ECO:0007669"/>
    <property type="project" value="UniProtKB-SubCell"/>
</dbReference>
<dbReference type="AlphaFoldDB" id="A0A1I8P9Y3"/>
<dbReference type="OrthoDB" id="5873741at2759"/>
<dbReference type="GO" id="GO:0004222">
    <property type="term" value="F:metalloendopeptidase activity"/>
    <property type="evidence" value="ECO:0007669"/>
    <property type="project" value="InterPro"/>
</dbReference>
<evidence type="ECO:0000256" key="1">
    <source>
        <dbReference type="ARBA" id="ARBA00001947"/>
    </source>
</evidence>
<dbReference type="PANTHER" id="PTHR11733">
    <property type="entry name" value="ZINC METALLOPROTEASE FAMILY M13 NEPRILYSIN-RELATED"/>
    <property type="match status" value="1"/>
</dbReference>
<dbReference type="PANTHER" id="PTHR11733:SF238">
    <property type="entry name" value="FI07649P-RELATED"/>
    <property type="match status" value="1"/>
</dbReference>
<evidence type="ECO:0000256" key="5">
    <source>
        <dbReference type="ARBA" id="ARBA00022723"/>
    </source>
</evidence>
<dbReference type="Proteomes" id="UP000095300">
    <property type="component" value="Unassembled WGS sequence"/>
</dbReference>
<evidence type="ECO:0000256" key="7">
    <source>
        <dbReference type="ARBA" id="ARBA00022833"/>
    </source>
</evidence>
<evidence type="ECO:0000256" key="4">
    <source>
        <dbReference type="ARBA" id="ARBA00022670"/>
    </source>
</evidence>